<dbReference type="Proteomes" id="UP000811609">
    <property type="component" value="Chromosome 4"/>
</dbReference>
<accession>A0A8T1QPG5</accession>
<evidence type="ECO:0000256" key="1">
    <source>
        <dbReference type="SAM" id="MobiDB-lite"/>
    </source>
</evidence>
<name>A0A8T1QPG5_CARIL</name>
<proteinExistence type="predicted"/>
<feature type="compositionally biased region" description="Basic and acidic residues" evidence="1">
    <location>
        <begin position="31"/>
        <end position="63"/>
    </location>
</feature>
<reference evidence="2" key="1">
    <citation type="submission" date="2020-12" db="EMBL/GenBank/DDBJ databases">
        <title>WGS assembly of Carya illinoinensis cv. Pawnee.</title>
        <authorList>
            <person name="Platts A."/>
            <person name="Shu S."/>
            <person name="Wright S."/>
            <person name="Barry K."/>
            <person name="Edger P."/>
            <person name="Pires J.C."/>
            <person name="Schmutz J."/>
        </authorList>
    </citation>
    <scope>NUCLEOTIDE SEQUENCE</scope>
    <source>
        <tissue evidence="2">Leaf</tissue>
    </source>
</reference>
<dbReference type="AlphaFoldDB" id="A0A8T1QPG5"/>
<evidence type="ECO:0000313" key="3">
    <source>
        <dbReference type="Proteomes" id="UP000811609"/>
    </source>
</evidence>
<comment type="caution">
    <text evidence="2">The sequence shown here is derived from an EMBL/GenBank/DDBJ whole genome shotgun (WGS) entry which is preliminary data.</text>
</comment>
<gene>
    <name evidence="2" type="ORF">CIPAW_04G014700</name>
</gene>
<protein>
    <submittedName>
        <fullName evidence="2">Uncharacterized protein</fullName>
    </submittedName>
</protein>
<evidence type="ECO:0000313" key="2">
    <source>
        <dbReference type="EMBL" id="KAG6656325.1"/>
    </source>
</evidence>
<feature type="region of interest" description="Disordered" evidence="1">
    <location>
        <begin position="18"/>
        <end position="63"/>
    </location>
</feature>
<keyword evidence="3" id="KW-1185">Reference proteome</keyword>
<organism evidence="2 3">
    <name type="scientific">Carya illinoinensis</name>
    <name type="common">Pecan</name>
    <dbReference type="NCBI Taxonomy" id="32201"/>
    <lineage>
        <taxon>Eukaryota</taxon>
        <taxon>Viridiplantae</taxon>
        <taxon>Streptophyta</taxon>
        <taxon>Embryophyta</taxon>
        <taxon>Tracheophyta</taxon>
        <taxon>Spermatophyta</taxon>
        <taxon>Magnoliopsida</taxon>
        <taxon>eudicotyledons</taxon>
        <taxon>Gunneridae</taxon>
        <taxon>Pentapetalae</taxon>
        <taxon>rosids</taxon>
        <taxon>fabids</taxon>
        <taxon>Fagales</taxon>
        <taxon>Juglandaceae</taxon>
        <taxon>Carya</taxon>
    </lineage>
</organism>
<sequence length="106" mass="12526">MQGRSSLRRRLEFARDDFALKSQRGAHKRGAQREKEEHRRKEHERENHEREGHEERKAVSVEELQIKNRDVAPRLGSPHHVCGVENLSRMLNRVSLPEKGDIRCWA</sequence>
<dbReference type="EMBL" id="CM031812">
    <property type="protein sequence ID" value="KAG6656325.1"/>
    <property type="molecule type" value="Genomic_DNA"/>
</dbReference>